<reference evidence="2 3" key="1">
    <citation type="journal article" date="2014" name="Genome Announc.">
        <title>Genome Sequence and Methylome of Soil Bacterium Gemmatirosa kalamazoonensis KBS708T, a Member of the Rarely Cultivated Gemmatimonadetes Phylum.</title>
        <authorList>
            <person name="Debruyn J.M."/>
            <person name="Radosevich M."/>
            <person name="Wommack K.E."/>
            <person name="Polson S.W."/>
            <person name="Hauser L.J."/>
            <person name="Fawaz M.N."/>
            <person name="Korlach J."/>
            <person name="Tsai Y.C."/>
        </authorList>
    </citation>
    <scope>NUCLEOTIDE SEQUENCE [LARGE SCALE GENOMIC DNA]</scope>
    <source>
        <strain evidence="2 3">KBS708</strain>
        <plasmid evidence="3">Plasmid 1</plasmid>
    </source>
</reference>
<proteinExistence type="predicted"/>
<geneLocation type="plasmid" evidence="2 3">
    <name>1</name>
</geneLocation>
<evidence type="ECO:0000259" key="1">
    <source>
        <dbReference type="SMART" id="SM01043"/>
    </source>
</evidence>
<dbReference type="PANTHER" id="PTHR35807">
    <property type="entry name" value="TRANSCRIPTIONAL REGULATOR REDD-RELATED"/>
    <property type="match status" value="1"/>
</dbReference>
<accession>W0RN95</accession>
<sequence length="242" mass="27248">MIELRLLGATDLGGLPAAAAEALLAQPKRIAMLAYLALAQPRGYHRRDRIVGLLWPELDQERARVSLRRAVYDLRRALGDDVIVGRGDEEIALARDAVWCDAVDADESVDAGRYLRALELYKRGDLLPGFFVQDAGAFEDWLERTRSMLRDKMAAAAWSLAAESASGGQLTNSNRFARRASELAPSDERMLRRVMQLLAEHGDVAGALHVYDDFARRLRRDFDAEPSRESRELVERMRREGR</sequence>
<dbReference type="OrthoDB" id="9758570at2"/>
<dbReference type="AlphaFoldDB" id="W0RN95"/>
<feature type="domain" description="Bacterial transcriptional activator" evidence="1">
    <location>
        <begin position="100"/>
        <end position="238"/>
    </location>
</feature>
<dbReference type="KEGG" id="gba:J421_4969"/>
<dbReference type="GO" id="GO:0003677">
    <property type="term" value="F:DNA binding"/>
    <property type="evidence" value="ECO:0007669"/>
    <property type="project" value="InterPro"/>
</dbReference>
<dbReference type="Pfam" id="PF03704">
    <property type="entry name" value="BTAD"/>
    <property type="match status" value="1"/>
</dbReference>
<evidence type="ECO:0000313" key="3">
    <source>
        <dbReference type="Proteomes" id="UP000019151"/>
    </source>
</evidence>
<keyword evidence="2" id="KW-0614">Plasmid</keyword>
<dbReference type="SUPFAM" id="SSF48452">
    <property type="entry name" value="TPR-like"/>
    <property type="match status" value="1"/>
</dbReference>
<dbReference type="InterPro" id="IPR051677">
    <property type="entry name" value="AfsR-DnrI-RedD_regulator"/>
</dbReference>
<dbReference type="HOGENOM" id="CLU_1141290_0_0_0"/>
<keyword evidence="3" id="KW-1185">Reference proteome</keyword>
<protein>
    <submittedName>
        <fullName evidence="2">Transcriptional activator domain-containing protein</fullName>
    </submittedName>
</protein>
<gene>
    <name evidence="2" type="ORF">J421_4969</name>
</gene>
<dbReference type="RefSeq" id="WP_025413843.1">
    <property type="nucleotide sequence ID" value="NZ_CP007129.1"/>
</dbReference>
<dbReference type="InterPro" id="IPR011990">
    <property type="entry name" value="TPR-like_helical_dom_sf"/>
</dbReference>
<dbReference type="SMART" id="SM01043">
    <property type="entry name" value="BTAD"/>
    <property type="match status" value="1"/>
</dbReference>
<dbReference type="EMBL" id="CP007129">
    <property type="protein sequence ID" value="AHG92504.1"/>
    <property type="molecule type" value="Genomic_DNA"/>
</dbReference>
<dbReference type="Proteomes" id="UP000019151">
    <property type="component" value="Plasmid 1"/>
</dbReference>
<dbReference type="Gene3D" id="1.25.40.10">
    <property type="entry name" value="Tetratricopeptide repeat domain"/>
    <property type="match status" value="1"/>
</dbReference>
<dbReference type="InterPro" id="IPR016032">
    <property type="entry name" value="Sig_transdc_resp-reg_C-effctor"/>
</dbReference>
<dbReference type="SUPFAM" id="SSF46894">
    <property type="entry name" value="C-terminal effector domain of the bipartite response regulators"/>
    <property type="match status" value="1"/>
</dbReference>
<dbReference type="GO" id="GO:0006355">
    <property type="term" value="P:regulation of DNA-templated transcription"/>
    <property type="evidence" value="ECO:0007669"/>
    <property type="project" value="InterPro"/>
</dbReference>
<evidence type="ECO:0000313" key="2">
    <source>
        <dbReference type="EMBL" id="AHG92504.1"/>
    </source>
</evidence>
<name>W0RN95_9BACT</name>
<organism evidence="2 3">
    <name type="scientific">Gemmatirosa kalamazoonensis</name>
    <dbReference type="NCBI Taxonomy" id="861299"/>
    <lineage>
        <taxon>Bacteria</taxon>
        <taxon>Pseudomonadati</taxon>
        <taxon>Gemmatimonadota</taxon>
        <taxon>Gemmatimonadia</taxon>
        <taxon>Gemmatimonadales</taxon>
        <taxon>Gemmatimonadaceae</taxon>
        <taxon>Gemmatirosa</taxon>
    </lineage>
</organism>
<dbReference type="InterPro" id="IPR005158">
    <property type="entry name" value="BTAD"/>
</dbReference>
<dbReference type="InParanoid" id="W0RN95"/>